<evidence type="ECO:0000313" key="3">
    <source>
        <dbReference type="Proteomes" id="UP000439903"/>
    </source>
</evidence>
<keyword evidence="1" id="KW-0732">Signal</keyword>
<organism evidence="2 3">
    <name type="scientific">Gigaspora margarita</name>
    <dbReference type="NCBI Taxonomy" id="4874"/>
    <lineage>
        <taxon>Eukaryota</taxon>
        <taxon>Fungi</taxon>
        <taxon>Fungi incertae sedis</taxon>
        <taxon>Mucoromycota</taxon>
        <taxon>Glomeromycotina</taxon>
        <taxon>Glomeromycetes</taxon>
        <taxon>Diversisporales</taxon>
        <taxon>Gigasporaceae</taxon>
        <taxon>Gigaspora</taxon>
    </lineage>
</organism>
<reference evidence="2 3" key="1">
    <citation type="journal article" date="2019" name="Environ. Microbiol.">
        <title>At the nexus of three kingdoms: the genome of the mycorrhizal fungus Gigaspora margarita provides insights into plant, endobacterial and fungal interactions.</title>
        <authorList>
            <person name="Venice F."/>
            <person name="Ghignone S."/>
            <person name="Salvioli di Fossalunga A."/>
            <person name="Amselem J."/>
            <person name="Novero M."/>
            <person name="Xianan X."/>
            <person name="Sedzielewska Toro K."/>
            <person name="Morin E."/>
            <person name="Lipzen A."/>
            <person name="Grigoriev I.V."/>
            <person name="Henrissat B."/>
            <person name="Martin F.M."/>
            <person name="Bonfante P."/>
        </authorList>
    </citation>
    <scope>NUCLEOTIDE SEQUENCE [LARGE SCALE GENOMIC DNA]</scope>
    <source>
        <strain evidence="2 3">BEG34</strain>
    </source>
</reference>
<dbReference type="OrthoDB" id="2303408at2759"/>
<feature type="chain" id="PRO_5034117073" description="Secreted protein" evidence="1">
    <location>
        <begin position="28"/>
        <end position="190"/>
    </location>
</feature>
<name>A0A8H4A1X3_GIGMA</name>
<dbReference type="Proteomes" id="UP000439903">
    <property type="component" value="Unassembled WGS sequence"/>
</dbReference>
<dbReference type="AlphaFoldDB" id="A0A8H4A1X3"/>
<evidence type="ECO:0000313" key="2">
    <source>
        <dbReference type="EMBL" id="KAF0400805.1"/>
    </source>
</evidence>
<dbReference type="EMBL" id="WTPW01002028">
    <property type="protein sequence ID" value="KAF0400805.1"/>
    <property type="molecule type" value="Genomic_DNA"/>
</dbReference>
<keyword evidence="3" id="KW-1185">Reference proteome</keyword>
<comment type="caution">
    <text evidence="2">The sequence shown here is derived from an EMBL/GenBank/DDBJ whole genome shotgun (WGS) entry which is preliminary data.</text>
</comment>
<evidence type="ECO:0000256" key="1">
    <source>
        <dbReference type="SAM" id="SignalP"/>
    </source>
</evidence>
<evidence type="ECO:0008006" key="4">
    <source>
        <dbReference type="Google" id="ProtNLM"/>
    </source>
</evidence>
<accession>A0A8H4A1X3</accession>
<protein>
    <recommendedName>
        <fullName evidence="4">Secreted protein</fullName>
    </recommendedName>
</protein>
<feature type="signal peptide" evidence="1">
    <location>
        <begin position="1"/>
        <end position="27"/>
    </location>
</feature>
<gene>
    <name evidence="2" type="ORF">F8M41_009513</name>
</gene>
<sequence>MQRPTFFILTVIFCLMGITPFVPGTEAFEVLILPLFGNNYDVCSVWMEDSNGNFITYIPQGINGDDYIKFYCGGHMPQYGNSGVSRPNEVITLQTLDRTTTYTINYRTLQDTPYSYYIQVDFTDDVCLVFIGSDHNSCEVVQLDYSECKFLRDGPSSSNDQNADKDSSNTFGIKSVPVKSVHLKKIHLNQ</sequence>
<proteinExistence type="predicted"/>